<feature type="non-terminal residue" evidence="1">
    <location>
        <position position="1"/>
    </location>
</feature>
<reference evidence="1 2" key="1">
    <citation type="journal article" date="2018" name="New Phytol.">
        <title>Comparative genomics and transcriptomics depict ericoid mycorrhizal fungi as versatile saprotrophs and plant mutualists.</title>
        <authorList>
            <person name="Martino E."/>
            <person name="Morin E."/>
            <person name="Grelet G.A."/>
            <person name="Kuo A."/>
            <person name="Kohler A."/>
            <person name="Daghino S."/>
            <person name="Barry K.W."/>
            <person name="Cichocki N."/>
            <person name="Clum A."/>
            <person name="Dockter R.B."/>
            <person name="Hainaut M."/>
            <person name="Kuo R.C."/>
            <person name="LaButti K."/>
            <person name="Lindahl B.D."/>
            <person name="Lindquist E.A."/>
            <person name="Lipzen A."/>
            <person name="Khouja H.R."/>
            <person name="Magnuson J."/>
            <person name="Murat C."/>
            <person name="Ohm R.A."/>
            <person name="Singer S.W."/>
            <person name="Spatafora J.W."/>
            <person name="Wang M."/>
            <person name="Veneault-Fourrey C."/>
            <person name="Henrissat B."/>
            <person name="Grigoriev I.V."/>
            <person name="Martin F.M."/>
            <person name="Perotto S."/>
        </authorList>
    </citation>
    <scope>NUCLEOTIDE SEQUENCE [LARGE SCALE GENOMIC DNA]</scope>
    <source>
        <strain evidence="1 2">ATCC 22711</strain>
    </source>
</reference>
<proteinExistence type="predicted"/>
<dbReference type="GeneID" id="36569349"/>
<gene>
    <name evidence="1" type="ORF">M430DRAFT_109298</name>
</gene>
<accession>A0A2T3ASI9</accession>
<sequence>FTDVFSKEGARSLPIINSPTYVIDLKGDVVLLYSRIYLLTKVELSVLYEYLDNTLVKE</sequence>
<organism evidence="1 2">
    <name type="scientific">Amorphotheca resinae ATCC 22711</name>
    <dbReference type="NCBI Taxonomy" id="857342"/>
    <lineage>
        <taxon>Eukaryota</taxon>
        <taxon>Fungi</taxon>
        <taxon>Dikarya</taxon>
        <taxon>Ascomycota</taxon>
        <taxon>Pezizomycotina</taxon>
        <taxon>Leotiomycetes</taxon>
        <taxon>Helotiales</taxon>
        <taxon>Amorphothecaceae</taxon>
        <taxon>Amorphotheca</taxon>
    </lineage>
</organism>
<evidence type="ECO:0000313" key="2">
    <source>
        <dbReference type="Proteomes" id="UP000241818"/>
    </source>
</evidence>
<dbReference type="RefSeq" id="XP_024717638.1">
    <property type="nucleotide sequence ID" value="XM_024861268.1"/>
</dbReference>
<keyword evidence="2" id="KW-1185">Reference proteome</keyword>
<dbReference type="Proteomes" id="UP000241818">
    <property type="component" value="Unassembled WGS sequence"/>
</dbReference>
<dbReference type="EMBL" id="KZ679017">
    <property type="protein sequence ID" value="PSS09340.1"/>
    <property type="molecule type" value="Genomic_DNA"/>
</dbReference>
<protein>
    <submittedName>
        <fullName evidence="1">Uncharacterized protein</fullName>
    </submittedName>
</protein>
<dbReference type="InParanoid" id="A0A2T3ASI9"/>
<name>A0A2T3ASI9_AMORE</name>
<evidence type="ECO:0000313" key="1">
    <source>
        <dbReference type="EMBL" id="PSS09340.1"/>
    </source>
</evidence>
<dbReference type="AlphaFoldDB" id="A0A2T3ASI9"/>